<name>A0A7J6F8A3_CANSA</name>
<dbReference type="InterPro" id="IPR040256">
    <property type="entry name" value="At4g02000-like"/>
</dbReference>
<dbReference type="Proteomes" id="UP000525078">
    <property type="component" value="Unassembled WGS sequence"/>
</dbReference>
<dbReference type="InterPro" id="IPR025836">
    <property type="entry name" value="Zn_knuckle_CX2CX4HX4C"/>
</dbReference>
<feature type="region of interest" description="Disordered" evidence="1">
    <location>
        <begin position="326"/>
        <end position="376"/>
    </location>
</feature>
<evidence type="ECO:0000313" key="3">
    <source>
        <dbReference type="EMBL" id="KAF4366838.1"/>
    </source>
</evidence>
<dbReference type="EMBL" id="JAATIP010000146">
    <property type="protein sequence ID" value="KAF4366838.1"/>
    <property type="molecule type" value="Genomic_DNA"/>
</dbReference>
<dbReference type="PANTHER" id="PTHR31286">
    <property type="entry name" value="GLYCINE-RICH CELL WALL STRUCTURAL PROTEIN 1.8-LIKE"/>
    <property type="match status" value="1"/>
</dbReference>
<dbReference type="PANTHER" id="PTHR31286:SF167">
    <property type="entry name" value="OS09G0268800 PROTEIN"/>
    <property type="match status" value="1"/>
</dbReference>
<feature type="domain" description="Zinc knuckle CX2CX4HX4C" evidence="2">
    <location>
        <begin position="116"/>
        <end position="161"/>
    </location>
</feature>
<evidence type="ECO:0000313" key="4">
    <source>
        <dbReference type="Proteomes" id="UP000525078"/>
    </source>
</evidence>
<evidence type="ECO:0000259" key="2">
    <source>
        <dbReference type="Pfam" id="PF14392"/>
    </source>
</evidence>
<dbReference type="AlphaFoldDB" id="A0A7J6F8A3"/>
<gene>
    <name evidence="3" type="ORF">F8388_013903</name>
</gene>
<organism evidence="3 4">
    <name type="scientific">Cannabis sativa</name>
    <name type="common">Hemp</name>
    <name type="synonym">Marijuana</name>
    <dbReference type="NCBI Taxonomy" id="3483"/>
    <lineage>
        <taxon>Eukaryota</taxon>
        <taxon>Viridiplantae</taxon>
        <taxon>Streptophyta</taxon>
        <taxon>Embryophyta</taxon>
        <taxon>Tracheophyta</taxon>
        <taxon>Spermatophyta</taxon>
        <taxon>Magnoliopsida</taxon>
        <taxon>eudicotyledons</taxon>
        <taxon>Gunneridae</taxon>
        <taxon>Pentapetalae</taxon>
        <taxon>rosids</taxon>
        <taxon>fabids</taxon>
        <taxon>Rosales</taxon>
        <taxon>Cannabaceae</taxon>
        <taxon>Cannabis</taxon>
    </lineage>
</organism>
<dbReference type="Pfam" id="PF14392">
    <property type="entry name" value="zf-CCHC_4"/>
    <property type="match status" value="1"/>
</dbReference>
<feature type="region of interest" description="Disordered" evidence="1">
    <location>
        <begin position="533"/>
        <end position="553"/>
    </location>
</feature>
<reference evidence="3 4" key="1">
    <citation type="journal article" date="2020" name="bioRxiv">
        <title>Sequence and annotation of 42 cannabis genomes reveals extensive copy number variation in cannabinoid synthesis and pathogen resistance genes.</title>
        <authorList>
            <person name="Mckernan K.J."/>
            <person name="Helbert Y."/>
            <person name="Kane L.T."/>
            <person name="Ebling H."/>
            <person name="Zhang L."/>
            <person name="Liu B."/>
            <person name="Eaton Z."/>
            <person name="Mclaughlin S."/>
            <person name="Kingan S."/>
            <person name="Baybayan P."/>
            <person name="Concepcion G."/>
            <person name="Jordan M."/>
            <person name="Riva A."/>
            <person name="Barbazuk W."/>
            <person name="Harkins T."/>
        </authorList>
    </citation>
    <scope>NUCLEOTIDE SEQUENCE [LARGE SCALE GENOMIC DNA]</scope>
    <source>
        <strain evidence="4">cv. Jamaican Lion 4</strain>
        <tissue evidence="3">Leaf</tissue>
    </source>
</reference>
<comment type="caution">
    <text evidence="3">The sequence shown here is derived from an EMBL/GenBank/DDBJ whole genome shotgun (WGS) entry which is preliminary data.</text>
</comment>
<sequence>MHVSIVALVDEEKTSNVFKFGFDCAEHRNWALDNGPWCVRGYTLILRDWTPSIEGPIDFKVMRVWIQIHNLPHEYFSKANGYLLGELAGKVLQVDLEEDKPASWRKFLKVQVVIEVDKPLFSGCFFDIATGVKRWVQIKYEKLGIFCYFCGCLGHQRRGCALTSPVTVANLDGIPFPMFGPWLSIQSAYQSVFSGPVYGDSRKLVSSTERNDGGVVVSLPAILGIEDEGSKGTNPSSSRRPRRPVIGTARAMGVLGKTQQAGWFPKYRPLGVEKPVSTSGYGGATEHLDKRKVSEVLPVMKLNSCIRDSIKDSNLNNVNVLNEGPIANGPNESETTRAGIMDNGPNVTGPNEKGSSRAGIIKASGNGPTNNNDGSGLPMLTSNFQVGGPSADMNFKGILMDPCPLGNCSEPNGPDASTKEKSGLVGITTSRPNTSHGDQELVNEEQALAQFFNDQEGLLHDLKHFGKLDLYEIRNIGGDIGVPASSEVNERTTPFKKRKFEASASLCSRPHKVPRKYPDVVRDFPWDTKNKESDLELEIDDPSEESSSSPSCSGIMKNPLKQHQFFFVLPNQVSLNLSGAGVRVPFGGVAEVKSSAFLSILALGKHYEFIEALKWKLLSCAMDCFDPE</sequence>
<evidence type="ECO:0000256" key="1">
    <source>
        <dbReference type="SAM" id="MobiDB-lite"/>
    </source>
</evidence>
<protein>
    <recommendedName>
        <fullName evidence="2">Zinc knuckle CX2CX4HX4C domain-containing protein</fullName>
    </recommendedName>
</protein>
<feature type="compositionally biased region" description="Polar residues" evidence="1">
    <location>
        <begin position="366"/>
        <end position="376"/>
    </location>
</feature>
<accession>A0A7J6F8A3</accession>
<proteinExistence type="predicted"/>
<feature type="compositionally biased region" description="Acidic residues" evidence="1">
    <location>
        <begin position="535"/>
        <end position="544"/>
    </location>
</feature>